<evidence type="ECO:0000313" key="2">
    <source>
        <dbReference type="Proteomes" id="UP000887458"/>
    </source>
</evidence>
<name>A0ABQ8IUV5_DERPT</name>
<protein>
    <submittedName>
        <fullName evidence="1">Uncharacterized protein</fullName>
    </submittedName>
</protein>
<proteinExistence type="predicted"/>
<sequence length="64" mass="6740">MLQAPLRRGLVSIADFIACRRHSGGPGLPGLGSVDVFPFVLNSTIILFTVDNGISKLVAISLCD</sequence>
<dbReference type="Proteomes" id="UP000887458">
    <property type="component" value="Unassembled WGS sequence"/>
</dbReference>
<evidence type="ECO:0000313" key="1">
    <source>
        <dbReference type="EMBL" id="KAH9414094.1"/>
    </source>
</evidence>
<organism evidence="1 2">
    <name type="scientific">Dermatophagoides pteronyssinus</name>
    <name type="common">European house dust mite</name>
    <dbReference type="NCBI Taxonomy" id="6956"/>
    <lineage>
        <taxon>Eukaryota</taxon>
        <taxon>Metazoa</taxon>
        <taxon>Ecdysozoa</taxon>
        <taxon>Arthropoda</taxon>
        <taxon>Chelicerata</taxon>
        <taxon>Arachnida</taxon>
        <taxon>Acari</taxon>
        <taxon>Acariformes</taxon>
        <taxon>Sarcoptiformes</taxon>
        <taxon>Astigmata</taxon>
        <taxon>Psoroptidia</taxon>
        <taxon>Analgoidea</taxon>
        <taxon>Pyroglyphidae</taxon>
        <taxon>Dermatophagoidinae</taxon>
        <taxon>Dermatophagoides</taxon>
    </lineage>
</organism>
<reference evidence="1 2" key="1">
    <citation type="journal article" date="2018" name="J. Allergy Clin. Immunol.">
        <title>High-quality assembly of Dermatophagoides pteronyssinus genome and transcriptome reveals a wide range of novel allergens.</title>
        <authorList>
            <person name="Liu X.Y."/>
            <person name="Yang K.Y."/>
            <person name="Wang M.Q."/>
            <person name="Kwok J.S."/>
            <person name="Zeng X."/>
            <person name="Yang Z."/>
            <person name="Xiao X.J."/>
            <person name="Lau C.P."/>
            <person name="Li Y."/>
            <person name="Huang Z.M."/>
            <person name="Ba J.G."/>
            <person name="Yim A.K."/>
            <person name="Ouyang C.Y."/>
            <person name="Ngai S.M."/>
            <person name="Chan T.F."/>
            <person name="Leung E.L."/>
            <person name="Liu L."/>
            <person name="Liu Z.G."/>
            <person name="Tsui S.K."/>
        </authorList>
    </citation>
    <scope>NUCLEOTIDE SEQUENCE [LARGE SCALE GENOMIC DNA]</scope>
    <source>
        <strain evidence="1">Derp</strain>
    </source>
</reference>
<accession>A0ABQ8IUV5</accession>
<keyword evidence="2" id="KW-1185">Reference proteome</keyword>
<reference evidence="1 2" key="2">
    <citation type="journal article" date="2022" name="Mol. Biol. Evol.">
        <title>Comparative Genomics Reveals Insights into the Divergent Evolution of Astigmatic Mites and Household Pest Adaptations.</title>
        <authorList>
            <person name="Xiong Q."/>
            <person name="Wan A.T."/>
            <person name="Liu X."/>
            <person name="Fung C.S."/>
            <person name="Xiao X."/>
            <person name="Malainual N."/>
            <person name="Hou J."/>
            <person name="Wang L."/>
            <person name="Wang M."/>
            <person name="Yang K.Y."/>
            <person name="Cui Y."/>
            <person name="Leung E.L."/>
            <person name="Nong W."/>
            <person name="Shin S.K."/>
            <person name="Au S.W."/>
            <person name="Jeong K.Y."/>
            <person name="Chew F.T."/>
            <person name="Hui J.H."/>
            <person name="Leung T.F."/>
            <person name="Tungtrongchitr A."/>
            <person name="Zhong N."/>
            <person name="Liu Z."/>
            <person name="Tsui S.K."/>
        </authorList>
    </citation>
    <scope>NUCLEOTIDE SEQUENCE [LARGE SCALE GENOMIC DNA]</scope>
    <source>
        <strain evidence="1">Derp</strain>
    </source>
</reference>
<dbReference type="EMBL" id="NJHN03000114">
    <property type="protein sequence ID" value="KAH9414094.1"/>
    <property type="molecule type" value="Genomic_DNA"/>
</dbReference>
<comment type="caution">
    <text evidence="1">The sequence shown here is derived from an EMBL/GenBank/DDBJ whole genome shotgun (WGS) entry which is preliminary data.</text>
</comment>
<gene>
    <name evidence="1" type="ORF">DERP_012573</name>
</gene>